<gene>
    <name evidence="1" type="ORF">SCF082_LOCUS23735</name>
</gene>
<evidence type="ECO:0000313" key="1">
    <source>
        <dbReference type="EMBL" id="CAK9040976.1"/>
    </source>
</evidence>
<dbReference type="Proteomes" id="UP001642464">
    <property type="component" value="Unassembled WGS sequence"/>
</dbReference>
<reference evidence="1 2" key="1">
    <citation type="submission" date="2024-02" db="EMBL/GenBank/DDBJ databases">
        <authorList>
            <person name="Chen Y."/>
            <person name="Shah S."/>
            <person name="Dougan E. K."/>
            <person name="Thang M."/>
            <person name="Chan C."/>
        </authorList>
    </citation>
    <scope>NUCLEOTIDE SEQUENCE [LARGE SCALE GENOMIC DNA]</scope>
</reference>
<keyword evidence="2" id="KW-1185">Reference proteome</keyword>
<organism evidence="1 2">
    <name type="scientific">Durusdinium trenchii</name>
    <dbReference type="NCBI Taxonomy" id="1381693"/>
    <lineage>
        <taxon>Eukaryota</taxon>
        <taxon>Sar</taxon>
        <taxon>Alveolata</taxon>
        <taxon>Dinophyceae</taxon>
        <taxon>Suessiales</taxon>
        <taxon>Symbiodiniaceae</taxon>
        <taxon>Durusdinium</taxon>
    </lineage>
</organism>
<dbReference type="EMBL" id="CAXAMM010017358">
    <property type="protein sequence ID" value="CAK9040976.1"/>
    <property type="molecule type" value="Genomic_DNA"/>
</dbReference>
<proteinExistence type="predicted"/>
<name>A0ABP0LP48_9DINO</name>
<sequence>MDKNVFDMGANVEALVAMGADCGTRVKNNGFAKVEQALMATWARWQKMSCQVEPSVLEAAKSDKEVSSESANLGPLVINVGTAREALACAQQAEKLLKAHCQHASQVAEGACQAAVDALKPCASGWRGKPVDKIVEFGTKEWLPIFQKLESELSQKFKKLKKVLGDLSSTYSRYKDFCQPSKLEGEAKQLLDQALVTCSEALLLRALASADVEGEVRAQMRRMAEQKVTQIHPALHAAAQRALKRQR</sequence>
<accession>A0ABP0LP48</accession>
<comment type="caution">
    <text evidence="1">The sequence shown here is derived from an EMBL/GenBank/DDBJ whole genome shotgun (WGS) entry which is preliminary data.</text>
</comment>
<protein>
    <submittedName>
        <fullName evidence="1">Uncharacterized protein</fullName>
    </submittedName>
</protein>
<evidence type="ECO:0000313" key="2">
    <source>
        <dbReference type="Proteomes" id="UP001642464"/>
    </source>
</evidence>